<sequence>MKKHLLSVLAVAGLAGVSGNALAYDAGDVIVRAGYASVQPDANPHGVLDALDADVDDGEALGITAAYMLNDSVALELLVATPFNHDITAGGNKIGDADQLPPTLSLQWLPNLDLGGLQPYVGVGINYTTFFSEDSSLGKLKLDDSWGLAWQAGIDYQFNQHWLLNAAVWNIDIETDVKLDGAKIGSVEIDPWVYMVGVGYRF</sequence>
<feature type="chain" id="PRO_5037065047" evidence="1">
    <location>
        <begin position="24"/>
        <end position="202"/>
    </location>
</feature>
<organism evidence="2 3">
    <name type="scientific">Marinobacterium nitratireducens</name>
    <dbReference type="NCBI Taxonomy" id="518897"/>
    <lineage>
        <taxon>Bacteria</taxon>
        <taxon>Pseudomonadati</taxon>
        <taxon>Pseudomonadota</taxon>
        <taxon>Gammaproteobacteria</taxon>
        <taxon>Oceanospirillales</taxon>
        <taxon>Oceanospirillaceae</taxon>
        <taxon>Marinobacterium</taxon>
    </lineage>
</organism>
<accession>A0A918DNF2</accession>
<protein>
    <submittedName>
        <fullName evidence="2">Outer membrane protein W</fullName>
    </submittedName>
</protein>
<gene>
    <name evidence="2" type="ORF">GCM10011348_04970</name>
</gene>
<evidence type="ECO:0000256" key="1">
    <source>
        <dbReference type="SAM" id="SignalP"/>
    </source>
</evidence>
<evidence type="ECO:0000313" key="3">
    <source>
        <dbReference type="Proteomes" id="UP000599578"/>
    </source>
</evidence>
<dbReference type="AlphaFoldDB" id="A0A918DNF2"/>
<comment type="caution">
    <text evidence="2">The sequence shown here is derived from an EMBL/GenBank/DDBJ whole genome shotgun (WGS) entry which is preliminary data.</text>
</comment>
<dbReference type="InterPro" id="IPR000758">
    <property type="entry name" value="Enterovir_OMP"/>
</dbReference>
<dbReference type="Pfam" id="PF03922">
    <property type="entry name" value="OmpW"/>
    <property type="match status" value="1"/>
</dbReference>
<keyword evidence="1" id="KW-0732">Signal</keyword>
<reference evidence="2 3" key="1">
    <citation type="journal article" date="2014" name="Int. J. Syst. Evol. Microbiol.">
        <title>Complete genome sequence of Corynebacterium casei LMG S-19264T (=DSM 44701T), isolated from a smear-ripened cheese.</title>
        <authorList>
            <consortium name="US DOE Joint Genome Institute (JGI-PGF)"/>
            <person name="Walter F."/>
            <person name="Albersmeier A."/>
            <person name="Kalinowski J."/>
            <person name="Ruckert C."/>
        </authorList>
    </citation>
    <scope>NUCLEOTIDE SEQUENCE [LARGE SCALE GENOMIC DNA]</scope>
    <source>
        <strain evidence="2 3">CGMCC 1.7286</strain>
    </source>
</reference>
<dbReference type="InterPro" id="IPR011250">
    <property type="entry name" value="OMP/PagP_B-barrel"/>
</dbReference>
<dbReference type="GO" id="GO:0044384">
    <property type="term" value="C:host outer membrane"/>
    <property type="evidence" value="ECO:0007669"/>
    <property type="project" value="InterPro"/>
</dbReference>
<proteinExistence type="predicted"/>
<dbReference type="Gene3D" id="2.40.160.20">
    <property type="match status" value="1"/>
</dbReference>
<dbReference type="GO" id="GO:0019867">
    <property type="term" value="C:outer membrane"/>
    <property type="evidence" value="ECO:0007669"/>
    <property type="project" value="InterPro"/>
</dbReference>
<dbReference type="SUPFAM" id="SSF56925">
    <property type="entry name" value="OMPA-like"/>
    <property type="match status" value="1"/>
</dbReference>
<dbReference type="InterPro" id="IPR005618">
    <property type="entry name" value="OMPW"/>
</dbReference>
<dbReference type="RefSeq" id="WP_188857911.1">
    <property type="nucleotide sequence ID" value="NZ_BMLT01000001.1"/>
</dbReference>
<evidence type="ECO:0000313" key="2">
    <source>
        <dbReference type="EMBL" id="GGO76829.1"/>
    </source>
</evidence>
<name>A0A918DNF2_9GAMM</name>
<keyword evidence="3" id="KW-1185">Reference proteome</keyword>
<dbReference type="GO" id="GO:0055085">
    <property type="term" value="P:transmembrane transport"/>
    <property type="evidence" value="ECO:0007669"/>
    <property type="project" value="TreeGrafter"/>
</dbReference>
<dbReference type="PROSITE" id="PS00695">
    <property type="entry name" value="ENT_VIR_OMP_2"/>
    <property type="match status" value="1"/>
</dbReference>
<dbReference type="PANTHER" id="PTHR36920">
    <property type="match status" value="1"/>
</dbReference>
<dbReference type="PANTHER" id="PTHR36920:SF1">
    <property type="entry name" value="OUTER MEMBRANE PROTEIN W"/>
    <property type="match status" value="1"/>
</dbReference>
<dbReference type="EMBL" id="BMLT01000001">
    <property type="protein sequence ID" value="GGO76829.1"/>
    <property type="molecule type" value="Genomic_DNA"/>
</dbReference>
<dbReference type="Proteomes" id="UP000599578">
    <property type="component" value="Unassembled WGS sequence"/>
</dbReference>
<feature type="signal peptide" evidence="1">
    <location>
        <begin position="1"/>
        <end position="23"/>
    </location>
</feature>